<evidence type="ECO:0000256" key="7">
    <source>
        <dbReference type="PROSITE-ProRule" id="PRU00192"/>
    </source>
</evidence>
<feature type="compositionally biased region" description="Polar residues" evidence="8">
    <location>
        <begin position="1024"/>
        <end position="1038"/>
    </location>
</feature>
<feature type="compositionally biased region" description="Basic and acidic residues" evidence="8">
    <location>
        <begin position="2005"/>
        <end position="2039"/>
    </location>
</feature>
<feature type="compositionally biased region" description="Basic and acidic residues" evidence="8">
    <location>
        <begin position="2047"/>
        <end position="2065"/>
    </location>
</feature>
<feature type="region of interest" description="Disordered" evidence="8">
    <location>
        <begin position="1480"/>
        <end position="1509"/>
    </location>
</feature>
<feature type="compositionally biased region" description="Low complexity" evidence="8">
    <location>
        <begin position="1138"/>
        <end position="1150"/>
    </location>
</feature>
<feature type="region of interest" description="Disordered" evidence="8">
    <location>
        <begin position="1404"/>
        <end position="1443"/>
    </location>
</feature>
<feature type="compositionally biased region" description="Gly residues" evidence="8">
    <location>
        <begin position="1776"/>
        <end position="1796"/>
    </location>
</feature>
<feature type="compositionally biased region" description="Polar residues" evidence="8">
    <location>
        <begin position="434"/>
        <end position="447"/>
    </location>
</feature>
<evidence type="ECO:0000256" key="4">
    <source>
        <dbReference type="ARBA" id="ARBA00022553"/>
    </source>
</evidence>
<evidence type="ECO:0000259" key="9">
    <source>
        <dbReference type="PROSITE" id="PS50002"/>
    </source>
</evidence>
<evidence type="ECO:0000256" key="2">
    <source>
        <dbReference type="ARBA" id="ARBA00022443"/>
    </source>
</evidence>
<evidence type="ECO:0000256" key="8">
    <source>
        <dbReference type="SAM" id="MobiDB-lite"/>
    </source>
</evidence>
<dbReference type="Pfam" id="PF00536">
    <property type="entry name" value="SAM_1"/>
    <property type="match status" value="2"/>
</dbReference>
<feature type="compositionally biased region" description="Low complexity" evidence="8">
    <location>
        <begin position="416"/>
        <end position="433"/>
    </location>
</feature>
<evidence type="ECO:0000256" key="1">
    <source>
        <dbReference type="ARBA" id="ARBA00004496"/>
    </source>
</evidence>
<dbReference type="PANTHER" id="PTHR12301:SF10">
    <property type="match status" value="1"/>
</dbReference>
<accession>A0AAJ7U436</accession>
<dbReference type="Gene3D" id="2.30.30.40">
    <property type="entry name" value="SH3 Domains"/>
    <property type="match status" value="1"/>
</dbReference>
<name>A0AAJ7U436_PETMA</name>
<dbReference type="RefSeq" id="XP_032829332.1">
    <property type="nucleotide sequence ID" value="XM_032973441.1"/>
</dbReference>
<feature type="region of interest" description="Disordered" evidence="8">
    <location>
        <begin position="732"/>
        <end position="755"/>
    </location>
</feature>
<dbReference type="KEGG" id="pmrn:116953335"/>
<feature type="region of interest" description="Disordered" evidence="8">
    <location>
        <begin position="343"/>
        <end position="363"/>
    </location>
</feature>
<dbReference type="InterPro" id="IPR051725">
    <property type="entry name" value="SAM-SH3_domain_protein"/>
</dbReference>
<feature type="compositionally biased region" description="Basic and acidic residues" evidence="8">
    <location>
        <begin position="1975"/>
        <end position="1994"/>
    </location>
</feature>
<dbReference type="PANTHER" id="PTHR12301">
    <property type="entry name" value="SAM-DOMAIN, SH3 AND NUCLEAR LOCALIZATION SIGNALS PROTEIN RELATED"/>
    <property type="match status" value="1"/>
</dbReference>
<dbReference type="SMART" id="SM00326">
    <property type="entry name" value="SH3"/>
    <property type="match status" value="1"/>
</dbReference>
<dbReference type="SUPFAM" id="SSF47769">
    <property type="entry name" value="SAM/Pointed domain"/>
    <property type="match status" value="2"/>
</dbReference>
<feature type="compositionally biased region" description="Polar residues" evidence="8">
    <location>
        <begin position="1429"/>
        <end position="1438"/>
    </location>
</feature>
<dbReference type="Proteomes" id="UP001318040">
    <property type="component" value="Chromosome 51"/>
</dbReference>
<feature type="compositionally biased region" description="Acidic residues" evidence="8">
    <location>
        <begin position="233"/>
        <end position="242"/>
    </location>
</feature>
<feature type="region of interest" description="Disordered" evidence="8">
    <location>
        <begin position="225"/>
        <end position="244"/>
    </location>
</feature>
<dbReference type="InterPro" id="IPR001452">
    <property type="entry name" value="SH3_domain"/>
</dbReference>
<feature type="region of interest" description="Disordered" evidence="8">
    <location>
        <begin position="1254"/>
        <end position="1280"/>
    </location>
</feature>
<proteinExistence type="predicted"/>
<protein>
    <recommendedName>
        <fullName evidence="6">Sterile alpha motif domain-containing protein 5</fullName>
    </recommendedName>
</protein>
<feature type="compositionally biased region" description="Basic and acidic residues" evidence="8">
    <location>
        <begin position="1910"/>
        <end position="1944"/>
    </location>
</feature>
<evidence type="ECO:0000259" key="10">
    <source>
        <dbReference type="PROSITE" id="PS50105"/>
    </source>
</evidence>
<feature type="region of interest" description="Disordered" evidence="8">
    <location>
        <begin position="1534"/>
        <end position="1571"/>
    </location>
</feature>
<feature type="region of interest" description="Disordered" evidence="8">
    <location>
        <begin position="2047"/>
        <end position="2066"/>
    </location>
</feature>
<keyword evidence="3" id="KW-0963">Cytoplasm</keyword>
<dbReference type="InterPro" id="IPR001660">
    <property type="entry name" value="SAM"/>
</dbReference>
<feature type="compositionally biased region" description="Basic and acidic residues" evidence="8">
    <location>
        <begin position="1549"/>
        <end position="1558"/>
    </location>
</feature>
<comment type="subcellular location">
    <subcellularLocation>
        <location evidence="1">Cytoplasm</location>
    </subcellularLocation>
</comment>
<feature type="compositionally biased region" description="Basic residues" evidence="8">
    <location>
        <begin position="1267"/>
        <end position="1280"/>
    </location>
</feature>
<comment type="subunit">
    <text evidence="5">Interacts promiscuously (via SAM domain) with EPHA5, EPHA6, EPHA7, EPHA8, EPHB1, EPHB2, EPHB3 and EPHB4 (via SAM domain) (in vitro).</text>
</comment>
<evidence type="ECO:0000256" key="5">
    <source>
        <dbReference type="ARBA" id="ARBA00065890"/>
    </source>
</evidence>
<sequence length="2257" mass="241811">MSASDQLARMANSSSSGNSGGGNIVSAINSCGSGGCNSIVGEWLKALRLGQYADSFLDNGYDDLEICKQIGDADLDAIGVLERRHRRKLRAAVARLRQDGGTAVYFTLEPPHAAAAAAAAAAARAGCVQRAVAAGGARVDMRCLLHSHAGTERHRQYVLHQQQQQHYQQQQQYQYQRLLLHGSPDTGNCLRGNPLGYCVEQGHPVLCKQQHEDALAYGAYGYEENSRHSSVGNDDDDDDGGGGEEVLVVEAGTHGERITYPKLKLKIMIRDKLLRDGIQLTRPPYSQQVSMAPRTASERMVTQRTLAQAASLEAVSQRYADYFHTYTGDVYQRLEEIRKRRVTLEPDDSAQGMGREADADSDHAQAKEAMNFGHVASPPEDLESSLHKSTSQDEAVGKSDSKKKGRSFWQSLQRLPSRTSTRTPNRTPTRTTRQGSVSSQGAPTSPGVNFVASEITMSDEDRIELMTMVKDRRLTIDEALAKLEAYETFNQQWRRESCPSPLLAPHACHTLPRRDRHCTAAHGEVQSDYEPDSCSKFGRLHKLESSRAAERPRFVAAGEVPFWGSSDGSRTPTRASEQPPEYEEPPMVMMMMAAAVAGGEPPQAPSAGVPAAAGPRVRSASEGRAFCPSASYAYSYSPPPSPHTRSLTSTPEALRARRRQWPGRTGSIADDYGLIRPPMGPRAGWRHRGSGQSEEPCRGHVPGFAVSLEELRAARRQMQLRRLRTGSYGVTGLHQQHHHHQQQQQQQHQQQYRSSPVGKNWELNPLVDVCYEEDEPESGVDGVFYFEHEERELTVTMEEGGGCVTRGEHSTRTLRLPHTPTPPLPPQPPPPPTAQPPPYACRSVDWNRAFPAAGDRLAQGTGGHYRCTAAGFFSPLAASQRRGRVAYSECNLPQAVYAYGKAEAAEREERDESEEEASQAAAAAAGGGGAAGCRGDGERRGVAVVGHQTFCRLERGLRHARAGPGFNLAQARIQAQAGRWPGGQALGSPWGGSVDRRERKGLLSRLQRKTRTSSFGGFDLSARISGSTSSDKANSPTKHGSVARGDDSTLDGRGSRRAGGGGGGGGADSFLGKKVKSVRESVRKTVTKLTKANYEVLPKSSDKLPLCQPLSADDREGGAPPTAQPEAGAQPTGDSMESLRSSYSGHSSNSGQTVTTSDSGGRADGCCQAASGAAGGGGGGEEEGPGYSGPFCGRARVHTAFTPSPYDSDSLTLQKGDVIDVISQPPMGTWIGLLNRKVGTFKFVYVTVLPEGETNNNNGGDAAGAGRKARPRPKHRRPKPKTVEELLQRMHLEEYISTFLLNGYEDLDTFKLLEGEDLDELLIHNAEHRAKLLTAAELLHDYDHMPTTHNAAEAKEAGGGTAAPAAAEEESPRDSGCYESSEPLDGPGVELCRGCASHSPAACVPSPQLHHHHRDPHSSNADRKPRTPVNRTATQQHIRTMDTRRNNTKNLLASSGTSVPDGRRHNVHRLRMAAEKVFSNSVMESRRDKRSVKSHSLDRPRRQVDAPSGEAFGRWNSLQCFVFSREDSAPLKAHPDVLPAHTDAPPEPTDPRGVETRRPAAPGGALLSGGSSGCGVDEAALAVGQRLARPCFKDIPSDSKCMVQMIGNGCVNNCVGCIPADKPPNGNVQALVTSQPSGRLRPATQIKMGSRSPVLQAIKKNNSPDFSSSSPYSSGASAVATVGGGGGLPGPVQRTVKEYAGICTSPTLLLRNTQALRKSPQHGYRKRLAALASCGLASGPSASRPPEDPTEGGNEAMRELEAVTEQPRSCEQRRQTGGGGGGGGDVSCTPGPGGLKGGRREDRMSCIEEVASLEAPDALKLTGAPPADAGGGALGGRTPRCGFWQSAAAATAAGDDRYLHRTAKRADIEVHTSFLNITSSEYDPPEPTKTFDSFKCRGGTDGESSLGPEARADFGKEQQGDSRSRDLGPANDELRDRPKDHKGGNDLLEVEGNDWLRERPPGEVPENKFPLELLPTEHDVGRWDRSPGDAKADAALRGPAAAAECDPHESGPTEDGRVSDPSRGEDRPKRHAEDVRGLDRRLVSIDVEGREGRGATETVPAREDLASTELWPDGCVQPAHEVPAGDASASRDLATPCSAPPSSAVDVMLQTGLDIERIYLSEAPLSDPILTPISVTPNLHREQWVSSVISPIPEHPVATIGLGLSSEGRNLSSAGPQPRVNPESASPASPLAPPRAPGPESSGPSPPPIESERRRCPARRSIDGCVCASLGHASIRPLIPSNRQIKGRARLASPPML</sequence>
<feature type="compositionally biased region" description="Low complexity" evidence="8">
    <location>
        <begin position="742"/>
        <end position="751"/>
    </location>
</feature>
<feature type="region of interest" description="Disordered" evidence="8">
    <location>
        <begin position="1354"/>
        <end position="1382"/>
    </location>
</feature>
<dbReference type="InterPro" id="IPR021090">
    <property type="entry name" value="SPIDER"/>
</dbReference>
<feature type="region of interest" description="Disordered" evidence="8">
    <location>
        <begin position="656"/>
        <end position="677"/>
    </location>
</feature>
<organism evidence="11 12">
    <name type="scientific">Petromyzon marinus</name>
    <name type="common">Sea lamprey</name>
    <dbReference type="NCBI Taxonomy" id="7757"/>
    <lineage>
        <taxon>Eukaryota</taxon>
        <taxon>Metazoa</taxon>
        <taxon>Chordata</taxon>
        <taxon>Craniata</taxon>
        <taxon>Vertebrata</taxon>
        <taxon>Cyclostomata</taxon>
        <taxon>Hyperoartia</taxon>
        <taxon>Petromyzontiformes</taxon>
        <taxon>Petromyzontidae</taxon>
        <taxon>Petromyzon</taxon>
    </lineage>
</organism>
<dbReference type="InterPro" id="IPR013761">
    <property type="entry name" value="SAM/pointed_sf"/>
</dbReference>
<dbReference type="PROSITE" id="PS50002">
    <property type="entry name" value="SH3"/>
    <property type="match status" value="1"/>
</dbReference>
<evidence type="ECO:0000256" key="6">
    <source>
        <dbReference type="ARBA" id="ARBA00073398"/>
    </source>
</evidence>
<feature type="region of interest" description="Disordered" evidence="8">
    <location>
        <begin position="560"/>
        <end position="581"/>
    </location>
</feature>
<dbReference type="SUPFAM" id="SSF50044">
    <property type="entry name" value="SH3-domain"/>
    <property type="match status" value="1"/>
</dbReference>
<feature type="region of interest" description="Disordered" evidence="8">
    <location>
        <begin position="903"/>
        <end position="933"/>
    </location>
</feature>
<feature type="region of interest" description="Disordered" evidence="8">
    <location>
        <begin position="375"/>
        <end position="448"/>
    </location>
</feature>
<keyword evidence="11" id="KW-1185">Reference proteome</keyword>
<feature type="compositionally biased region" description="Basic and acidic residues" evidence="8">
    <location>
        <begin position="1416"/>
        <end position="1425"/>
    </location>
</feature>
<feature type="region of interest" description="Disordered" evidence="8">
    <location>
        <begin position="1762"/>
        <end position="1801"/>
    </location>
</feature>
<feature type="region of interest" description="Disordered" evidence="8">
    <location>
        <begin position="2168"/>
        <end position="2216"/>
    </location>
</feature>
<feature type="compositionally biased region" description="Low complexity" evidence="8">
    <location>
        <begin position="1255"/>
        <end position="1266"/>
    </location>
</feature>
<evidence type="ECO:0000313" key="11">
    <source>
        <dbReference type="Proteomes" id="UP001318040"/>
    </source>
</evidence>
<keyword evidence="2 7" id="KW-0728">SH3 domain</keyword>
<feature type="compositionally biased region" description="Basic and acidic residues" evidence="8">
    <location>
        <begin position="1495"/>
        <end position="1504"/>
    </location>
</feature>
<dbReference type="GO" id="GO:0005737">
    <property type="term" value="C:cytoplasm"/>
    <property type="evidence" value="ECO:0007669"/>
    <property type="project" value="UniProtKB-SubCell"/>
</dbReference>
<dbReference type="FunFam" id="1.10.150.50:FF:000055">
    <property type="entry name" value="Sterile alpha motif domain containing 5"/>
    <property type="match status" value="1"/>
</dbReference>
<gene>
    <name evidence="12" type="primary">LOC116953335</name>
</gene>
<evidence type="ECO:0000313" key="12">
    <source>
        <dbReference type="RefSeq" id="XP_032829332.1"/>
    </source>
</evidence>
<feature type="domain" description="SAM" evidence="10">
    <location>
        <begin position="1278"/>
        <end position="1342"/>
    </location>
</feature>
<feature type="region of interest" description="Disordered" evidence="8">
    <location>
        <begin position="801"/>
        <end position="842"/>
    </location>
</feature>
<dbReference type="InterPro" id="IPR036028">
    <property type="entry name" value="SH3-like_dom_sf"/>
</dbReference>
<feature type="compositionally biased region" description="Gly residues" evidence="8">
    <location>
        <begin position="1057"/>
        <end position="1067"/>
    </location>
</feature>
<dbReference type="PROSITE" id="PS50105">
    <property type="entry name" value="SAM_DOMAIN"/>
    <property type="match status" value="2"/>
</dbReference>
<feature type="region of interest" description="Disordered" evidence="8">
    <location>
        <begin position="1101"/>
        <end position="1162"/>
    </location>
</feature>
<feature type="domain" description="SH3" evidence="9">
    <location>
        <begin position="1190"/>
        <end position="1251"/>
    </location>
</feature>
<dbReference type="Pfam" id="PF12485">
    <property type="entry name" value="SPIDER"/>
    <property type="match status" value="1"/>
</dbReference>
<reference evidence="12" key="1">
    <citation type="submission" date="2025-08" db="UniProtKB">
        <authorList>
            <consortium name="RefSeq"/>
        </authorList>
    </citation>
    <scope>IDENTIFICATION</scope>
    <source>
        <tissue evidence="12">Sperm</tissue>
    </source>
</reference>
<feature type="compositionally biased region" description="Pro residues" evidence="8">
    <location>
        <begin position="819"/>
        <end position="839"/>
    </location>
</feature>
<evidence type="ECO:0000256" key="3">
    <source>
        <dbReference type="ARBA" id="ARBA00022490"/>
    </source>
</evidence>
<dbReference type="Gene3D" id="1.10.150.50">
    <property type="entry name" value="Transcription Factor, Ets-1"/>
    <property type="match status" value="2"/>
</dbReference>
<feature type="compositionally biased region" description="Polar residues" evidence="8">
    <location>
        <begin position="566"/>
        <end position="576"/>
    </location>
</feature>
<feature type="region of interest" description="Disordered" evidence="8">
    <location>
        <begin position="2076"/>
        <end position="2103"/>
    </location>
</feature>
<feature type="domain" description="SAM" evidence="10">
    <location>
        <begin position="40"/>
        <end position="99"/>
    </location>
</feature>
<keyword evidence="4" id="KW-0597">Phosphoprotein</keyword>
<feature type="region of interest" description="Disordered" evidence="8">
    <location>
        <begin position="1736"/>
        <end position="1755"/>
    </location>
</feature>
<feature type="region of interest" description="Disordered" evidence="8">
    <location>
        <begin position="1877"/>
        <end position="2039"/>
    </location>
</feature>
<dbReference type="SMART" id="SM00454">
    <property type="entry name" value="SAM"/>
    <property type="match status" value="2"/>
</dbReference>
<feature type="region of interest" description="Disordered" evidence="8">
    <location>
        <begin position="1017"/>
        <end position="1072"/>
    </location>
</feature>